<comment type="caution">
    <text evidence="1">The sequence shown here is derived from an EMBL/GenBank/DDBJ whole genome shotgun (WGS) entry which is preliminary data.</text>
</comment>
<gene>
    <name evidence="1" type="ORF">GCM10022392_09140</name>
</gene>
<dbReference type="RefSeq" id="WP_345101279.1">
    <property type="nucleotide sequence ID" value="NZ_BAABCV010000003.1"/>
</dbReference>
<evidence type="ECO:0000313" key="1">
    <source>
        <dbReference type="EMBL" id="GAA4089864.1"/>
    </source>
</evidence>
<name>A0ABP7WIN4_9SPHI</name>
<accession>A0ABP7WIN4</accession>
<dbReference type="EMBL" id="BAABCV010000003">
    <property type="protein sequence ID" value="GAA4089864.1"/>
    <property type="molecule type" value="Genomic_DNA"/>
</dbReference>
<proteinExistence type="predicted"/>
<evidence type="ECO:0000313" key="2">
    <source>
        <dbReference type="Proteomes" id="UP001500841"/>
    </source>
</evidence>
<organism evidence="1 2">
    <name type="scientific">Mucilaginibacter panaciglaebae</name>
    <dbReference type="NCBI Taxonomy" id="502331"/>
    <lineage>
        <taxon>Bacteria</taxon>
        <taxon>Pseudomonadati</taxon>
        <taxon>Bacteroidota</taxon>
        <taxon>Sphingobacteriia</taxon>
        <taxon>Sphingobacteriales</taxon>
        <taxon>Sphingobacteriaceae</taxon>
        <taxon>Mucilaginibacter</taxon>
    </lineage>
</organism>
<sequence length="118" mass="13483">MINSNEQALAADAQHLLNDKVNMFLFDLKNEATEHGFKSGESWSLHMATDDEITDLKRSHHLVVSMRFKPTLLLQAYQQVKNGIQQSVSKTETELSVNDLIREGKQYIAAYPVRIPRK</sequence>
<dbReference type="Proteomes" id="UP001500841">
    <property type="component" value="Unassembled WGS sequence"/>
</dbReference>
<keyword evidence="2" id="KW-1185">Reference proteome</keyword>
<reference evidence="2" key="1">
    <citation type="journal article" date="2019" name="Int. J. Syst. Evol. Microbiol.">
        <title>The Global Catalogue of Microorganisms (GCM) 10K type strain sequencing project: providing services to taxonomists for standard genome sequencing and annotation.</title>
        <authorList>
            <consortium name="The Broad Institute Genomics Platform"/>
            <consortium name="The Broad Institute Genome Sequencing Center for Infectious Disease"/>
            <person name="Wu L."/>
            <person name="Ma J."/>
        </authorList>
    </citation>
    <scope>NUCLEOTIDE SEQUENCE [LARGE SCALE GENOMIC DNA]</scope>
    <source>
        <strain evidence="2">JCM 17085</strain>
    </source>
</reference>
<protein>
    <submittedName>
        <fullName evidence="1">Uncharacterized protein</fullName>
    </submittedName>
</protein>